<comment type="caution">
    <text evidence="4">The sequence shown here is derived from an EMBL/GenBank/DDBJ whole genome shotgun (WGS) entry which is preliminary data.</text>
</comment>
<sequence length="687" mass="73284">MTFRIAVDTGGTFSDVVITNTATRQLWIDKALTTYDRVFDGISAALTAAAGDIGTDLRGLLSQTSLFTYGTTFSTNAIITGDVARTAFLTTQGHPDTLVLREGGKLNPFDFRHPYPDPYIPRRLTFEVPERIDAEGGILIPLDETRVAEIAADLRGVEAVAVCLLWSIVNPAHELRVAEILARDLPGVPVTLSHQINPILREYRRASSAAIDASLKPLMQRHLREMETDLRRGGFDGQLLVGTSFGGVLGVEDVAARPIYTVNSAPAMAPVAGRANAPDEDSIIVCDMGGTSFDVSIVRDGNMKFTRETWIGGQYTGHMTGLSAVDIRNIGAGGGSIAWIDPGGLLHVGPQSAKSTPGPACYGQGGTWATVTDASLVMGHIDPDFFLGGRMRLDPAAAERAIRMNVAEPLGIGLHKAAHAILTIATENMVNAIRSITVNEGLDPRKSLLIAGGGAGGMTIGRIAELLGSSRALVPRTAGTLSASGGLFSDIVTEFSASRRADTRDFDHAAVNAELARLDAQIDAFFDRIETPKDRQAREFLVEARYPQQIWELDVPLRGAAFAGREDVEAMIAGFHAAHERVFAVSEPGQGVECIGWKARAIARLPRPRLERGAQTAASAEPLAVGQSWFGGDSPEPTARYDGANLPAGTILQGPCIILEPTTTIVVFPGWTATVLPNGDYMMAKEC</sequence>
<evidence type="ECO:0000259" key="2">
    <source>
        <dbReference type="Pfam" id="PF05378"/>
    </source>
</evidence>
<dbReference type="Pfam" id="PF19278">
    <property type="entry name" value="Hydant_A_C"/>
    <property type="match status" value="1"/>
</dbReference>
<dbReference type="PANTHER" id="PTHR11365:SF23">
    <property type="entry name" value="HYPOTHETICAL 5-OXOPROLINASE (EUROFUNG)-RELATED"/>
    <property type="match status" value="1"/>
</dbReference>
<dbReference type="SUPFAM" id="SSF53067">
    <property type="entry name" value="Actin-like ATPase domain"/>
    <property type="match status" value="1"/>
</dbReference>
<evidence type="ECO:0000313" key="5">
    <source>
        <dbReference type="Proteomes" id="UP001247754"/>
    </source>
</evidence>
<reference evidence="4 5" key="1">
    <citation type="submission" date="2023-09" db="EMBL/GenBank/DDBJ databases">
        <title>Xinfangfangia sedmenti sp. nov., isolated the sedment.</title>
        <authorList>
            <person name="Xu L."/>
        </authorList>
    </citation>
    <scope>NUCLEOTIDE SEQUENCE [LARGE SCALE GENOMIC DNA]</scope>
    <source>
        <strain evidence="4 5">LG-4</strain>
    </source>
</reference>
<feature type="domain" description="Hydantoinase A/oxoprolinase" evidence="1">
    <location>
        <begin position="205"/>
        <end position="494"/>
    </location>
</feature>
<dbReference type="Pfam" id="PF05378">
    <property type="entry name" value="Hydant_A_N"/>
    <property type="match status" value="1"/>
</dbReference>
<organism evidence="4 5">
    <name type="scientific">Ruixingdingia sedimenti</name>
    <dbReference type="NCBI Taxonomy" id="3073604"/>
    <lineage>
        <taxon>Bacteria</taxon>
        <taxon>Pseudomonadati</taxon>
        <taxon>Pseudomonadota</taxon>
        <taxon>Alphaproteobacteria</taxon>
        <taxon>Rhodobacterales</taxon>
        <taxon>Paracoccaceae</taxon>
        <taxon>Ruixingdingia</taxon>
    </lineage>
</organism>
<dbReference type="InterPro" id="IPR008040">
    <property type="entry name" value="Hydant_A_N"/>
</dbReference>
<dbReference type="InterPro" id="IPR049517">
    <property type="entry name" value="ACX-like_C"/>
</dbReference>
<feature type="domain" description="Hydantoinase/oxoprolinase N-terminal" evidence="2">
    <location>
        <begin position="4"/>
        <end position="183"/>
    </location>
</feature>
<dbReference type="Pfam" id="PF01968">
    <property type="entry name" value="Hydantoinase_A"/>
    <property type="match status" value="1"/>
</dbReference>
<keyword evidence="5" id="KW-1185">Reference proteome</keyword>
<name>A0ABU1F3M5_9RHOB</name>
<dbReference type="Proteomes" id="UP001247754">
    <property type="component" value="Unassembled WGS sequence"/>
</dbReference>
<dbReference type="PANTHER" id="PTHR11365">
    <property type="entry name" value="5-OXOPROLINASE RELATED"/>
    <property type="match status" value="1"/>
</dbReference>
<feature type="domain" description="Acetophenone carboxylase-like C-terminal" evidence="3">
    <location>
        <begin position="533"/>
        <end position="674"/>
    </location>
</feature>
<evidence type="ECO:0000313" key="4">
    <source>
        <dbReference type="EMBL" id="MDR5651461.1"/>
    </source>
</evidence>
<dbReference type="InterPro" id="IPR045079">
    <property type="entry name" value="Oxoprolinase-like"/>
</dbReference>
<evidence type="ECO:0000259" key="3">
    <source>
        <dbReference type="Pfam" id="PF19278"/>
    </source>
</evidence>
<evidence type="ECO:0000259" key="1">
    <source>
        <dbReference type="Pfam" id="PF01968"/>
    </source>
</evidence>
<dbReference type="InterPro" id="IPR002821">
    <property type="entry name" value="Hydantoinase_A"/>
</dbReference>
<accession>A0ABU1F3M5</accession>
<proteinExistence type="predicted"/>
<protein>
    <submittedName>
        <fullName evidence="4">Hydantoinase/oxoprolinase family protein</fullName>
    </submittedName>
</protein>
<dbReference type="InterPro" id="IPR043129">
    <property type="entry name" value="ATPase_NBD"/>
</dbReference>
<gene>
    <name evidence="4" type="ORF">RGD00_02515</name>
</gene>
<dbReference type="RefSeq" id="WP_310455627.1">
    <property type="nucleotide sequence ID" value="NZ_JAVKPH010000002.1"/>
</dbReference>
<dbReference type="EMBL" id="JAVKPH010000002">
    <property type="protein sequence ID" value="MDR5651461.1"/>
    <property type="molecule type" value="Genomic_DNA"/>
</dbReference>